<name>A0A223NSG4_9SPHI</name>
<dbReference type="KEGG" id="muc:MuYL_0945"/>
<evidence type="ECO:0000313" key="3">
    <source>
        <dbReference type="EMBL" id="ASU32845.1"/>
    </source>
</evidence>
<dbReference type="Pfam" id="PF09917">
    <property type="entry name" value="DUF2147"/>
    <property type="match status" value="1"/>
</dbReference>
<reference evidence="3 4" key="1">
    <citation type="submission" date="2017-08" db="EMBL/GenBank/DDBJ databases">
        <title>Complete genome sequence of Mucilaginibacter sp. strain BJC16-A31.</title>
        <authorList>
            <consortium name="Henan University of Science and Technology"/>
            <person name="You X."/>
        </authorList>
    </citation>
    <scope>NUCLEOTIDE SEQUENCE [LARGE SCALE GENOMIC DNA]</scope>
    <source>
        <strain evidence="3 4">BJC16-A31</strain>
    </source>
</reference>
<dbReference type="AlphaFoldDB" id="A0A223NSG4"/>
<feature type="signal peptide" evidence="1">
    <location>
        <begin position="1"/>
        <end position="20"/>
    </location>
</feature>
<feature type="domain" description="DUF2147" evidence="2">
    <location>
        <begin position="30"/>
        <end position="148"/>
    </location>
</feature>
<dbReference type="RefSeq" id="WP_094569388.1">
    <property type="nucleotide sequence ID" value="NZ_CP022743.1"/>
</dbReference>
<gene>
    <name evidence="3" type="ORF">MuYL_0945</name>
</gene>
<keyword evidence="1" id="KW-0732">Signal</keyword>
<dbReference type="InterPro" id="IPR019223">
    <property type="entry name" value="DUF2147"/>
</dbReference>
<evidence type="ECO:0000259" key="2">
    <source>
        <dbReference type="Pfam" id="PF09917"/>
    </source>
</evidence>
<dbReference type="Gene3D" id="2.40.128.520">
    <property type="match status" value="1"/>
</dbReference>
<dbReference type="PANTHER" id="PTHR36919:SF2">
    <property type="entry name" value="BLL6627 PROTEIN"/>
    <property type="match status" value="1"/>
</dbReference>
<protein>
    <recommendedName>
        <fullName evidence="2">DUF2147 domain-containing protein</fullName>
    </recommendedName>
</protein>
<dbReference type="EMBL" id="CP022743">
    <property type="protein sequence ID" value="ASU32845.1"/>
    <property type="molecule type" value="Genomic_DNA"/>
</dbReference>
<sequence length="160" mass="18646">MKRGLLIAGMLFFYCAVALAQNSEGDKITGRWISEKKNLVVEVYKYGREYKGRIVWFSDLDRPNYPEKMFTDYKNPDTTLRKRKLIGMDVLRDLVYNKNTGCWEDGLVYDCRSGKEWNSCLRLSKDGILYLTGYWHLKFIGKTATFQRANLNQALTSLSK</sequence>
<dbReference type="OrthoDB" id="9814399at2"/>
<dbReference type="PANTHER" id="PTHR36919">
    <property type="entry name" value="BLR1215 PROTEIN"/>
    <property type="match status" value="1"/>
</dbReference>
<dbReference type="Proteomes" id="UP000215002">
    <property type="component" value="Chromosome"/>
</dbReference>
<organism evidence="3 4">
    <name type="scientific">Mucilaginibacter xinganensis</name>
    <dbReference type="NCBI Taxonomy" id="1234841"/>
    <lineage>
        <taxon>Bacteria</taxon>
        <taxon>Pseudomonadati</taxon>
        <taxon>Bacteroidota</taxon>
        <taxon>Sphingobacteriia</taxon>
        <taxon>Sphingobacteriales</taxon>
        <taxon>Sphingobacteriaceae</taxon>
        <taxon>Mucilaginibacter</taxon>
    </lineage>
</organism>
<accession>A0A223NSG4</accession>
<feature type="chain" id="PRO_5012894858" description="DUF2147 domain-containing protein" evidence="1">
    <location>
        <begin position="21"/>
        <end position="160"/>
    </location>
</feature>
<proteinExistence type="predicted"/>
<evidence type="ECO:0000256" key="1">
    <source>
        <dbReference type="SAM" id="SignalP"/>
    </source>
</evidence>
<keyword evidence="4" id="KW-1185">Reference proteome</keyword>
<evidence type="ECO:0000313" key="4">
    <source>
        <dbReference type="Proteomes" id="UP000215002"/>
    </source>
</evidence>